<dbReference type="AlphaFoldDB" id="A0A6G0X1K5"/>
<reference evidence="1 2" key="1">
    <citation type="submission" date="2019-07" db="EMBL/GenBank/DDBJ databases">
        <title>Genomics analysis of Aphanomyces spp. identifies a new class of oomycete effector associated with host adaptation.</title>
        <authorList>
            <person name="Gaulin E."/>
        </authorList>
    </citation>
    <scope>NUCLEOTIDE SEQUENCE [LARGE SCALE GENOMIC DNA]</scope>
    <source>
        <strain evidence="1 2">ATCC 201684</strain>
    </source>
</reference>
<evidence type="ECO:0000313" key="2">
    <source>
        <dbReference type="Proteomes" id="UP000481153"/>
    </source>
</evidence>
<proteinExistence type="predicted"/>
<keyword evidence="2" id="KW-1185">Reference proteome</keyword>
<accession>A0A6G0X1K5</accession>
<dbReference type="EMBL" id="VJMJ01000119">
    <property type="protein sequence ID" value="KAF0733701.1"/>
    <property type="molecule type" value="Genomic_DNA"/>
</dbReference>
<comment type="caution">
    <text evidence="1">The sequence shown here is derived from an EMBL/GenBank/DDBJ whole genome shotgun (WGS) entry which is preliminary data.</text>
</comment>
<name>A0A6G0X1K5_9STRA</name>
<dbReference type="VEuPathDB" id="FungiDB:AeMF1_002801"/>
<evidence type="ECO:0000313" key="1">
    <source>
        <dbReference type="EMBL" id="KAF0733701.1"/>
    </source>
</evidence>
<sequence>MSSSICHFNGCQNAVVPGTSKCIDHKRKGQCNVHDCHNQVYQNGVCVKHGARNTPCSVDGCNRNVRVSGLCNYHATTLPSSKCIHHGCKAQARGSLTCRRHDPERIHPPSPLKLRRRHASAAAKRDCSRTEATAKYSNIVVVDDLCPNAVLDNCPLPPSFFDDYNDILADVLWLCKPLNVFDDDTMKFETVML</sequence>
<dbReference type="Proteomes" id="UP000481153">
    <property type="component" value="Unassembled WGS sequence"/>
</dbReference>
<organism evidence="1 2">
    <name type="scientific">Aphanomyces euteiches</name>
    <dbReference type="NCBI Taxonomy" id="100861"/>
    <lineage>
        <taxon>Eukaryota</taxon>
        <taxon>Sar</taxon>
        <taxon>Stramenopiles</taxon>
        <taxon>Oomycota</taxon>
        <taxon>Saprolegniomycetes</taxon>
        <taxon>Saprolegniales</taxon>
        <taxon>Verrucalvaceae</taxon>
        <taxon>Aphanomyces</taxon>
    </lineage>
</organism>
<protein>
    <submittedName>
        <fullName evidence="1">Uncharacterized protein</fullName>
    </submittedName>
</protein>
<gene>
    <name evidence="1" type="ORF">Ae201684_009273</name>
</gene>